<evidence type="ECO:0000313" key="4">
    <source>
        <dbReference type="Proteomes" id="UP000256488"/>
    </source>
</evidence>
<dbReference type="SUPFAM" id="SSF52540">
    <property type="entry name" value="P-loop containing nucleoside triphosphate hydrolases"/>
    <property type="match status" value="1"/>
</dbReference>
<feature type="coiled-coil region" evidence="1">
    <location>
        <begin position="137"/>
        <end position="204"/>
    </location>
</feature>
<evidence type="ECO:0000259" key="2">
    <source>
        <dbReference type="Pfam" id="PF13166"/>
    </source>
</evidence>
<dbReference type="EMBL" id="NFZX01000075">
    <property type="protein sequence ID" value="RFA32201.1"/>
    <property type="molecule type" value="Genomic_DNA"/>
</dbReference>
<dbReference type="Proteomes" id="UP000256488">
    <property type="component" value="Unassembled WGS sequence"/>
</dbReference>
<dbReference type="InterPro" id="IPR027417">
    <property type="entry name" value="P-loop_NTPase"/>
</dbReference>
<dbReference type="RefSeq" id="WP_116279615.1">
    <property type="nucleotide sequence ID" value="NZ_NFZX01000075.1"/>
</dbReference>
<evidence type="ECO:0000256" key="1">
    <source>
        <dbReference type="SAM" id="Coils"/>
    </source>
</evidence>
<dbReference type="PANTHER" id="PTHR32182:SF0">
    <property type="entry name" value="DNA REPLICATION AND REPAIR PROTEIN RECF"/>
    <property type="match status" value="1"/>
</dbReference>
<protein>
    <recommendedName>
        <fullName evidence="2">Protein CR006 P-loop domain-containing protein</fullName>
    </recommendedName>
</protein>
<dbReference type="GO" id="GO:0000731">
    <property type="term" value="P:DNA synthesis involved in DNA repair"/>
    <property type="evidence" value="ECO:0007669"/>
    <property type="project" value="TreeGrafter"/>
</dbReference>
<keyword evidence="1" id="KW-0175">Coiled coil</keyword>
<evidence type="ECO:0000313" key="3">
    <source>
        <dbReference type="EMBL" id="RFA32201.1"/>
    </source>
</evidence>
<dbReference type="Gene3D" id="3.40.50.300">
    <property type="entry name" value="P-loop containing nucleotide triphosphate hydrolases"/>
    <property type="match status" value="1"/>
</dbReference>
<gene>
    <name evidence="3" type="ORF">CAI16_18820</name>
</gene>
<dbReference type="InterPro" id="IPR026866">
    <property type="entry name" value="CR006_AAA"/>
</dbReference>
<sequence length="770" mass="88835">MLNKIISIKNTGKFRSYAGKGTSNFNRMNIVYSENGRGKTTLSNILRSLNEQNEQLIVGRKTLGALGEQSISILCDSMKYNFKGEKWDNKLNYEIDIFDSTYITQNIYSKNIIEHDQKKQLYLFTIGKQGVEKANQLDKLEAQLKVENTNKRELENSIKIGIQGVLSVNDFIKLPIKDELEEQIKRIEKSLQSLGQEAEIKSKQKLTKLNLPSFDFKKFETSVAGITLSGITSQAEVLTKQHINDALDANGEKWLEYGVSKIENEQCPFCKQDISSVDIVTAFKTFFSLEYQKSIKFIDTLETSFKQKFGYDALSSLQTNLNSNLKLLSFWQNHIILDKELVLDIERINKTWDIFTTAIIDVIENKKRSPLEQIIISDEIIEKFNRYQSILINIKSYNELVESINQKIDERKLSLNQFSLHNEKVTLERLKNTRLRYSSEKSDLINKYNLVLDKIKKLNKLKGLVKDELNQYTMEIFQKYETRINWHLERCGASFKISDYKSSFLGGKPSSNFSLSINNVPVPLGNEKSPLTTPSFKNTLSEGDKSSLAFAFFLAKLETDPDIERKILIFDDPISSMDNHRKGYTADQVIRYSNQARQVIVLTHDIYFARALWSKFADKKTLMTQLCIKRDGATDSKIENWDIESETKSDYYQSYFTLADFLEGRSDLNLRAIAMSIRPLLEGNLRIRFPIEFKSNEWLGDFIDKVRKQASDSLGRMKSQLTELEDINDYSKKFHHDKNPLADTEPIVESELLTYVKRTLNVLQGVHNVN</sequence>
<feature type="domain" description="Protein CR006 P-loop" evidence="2">
    <location>
        <begin position="191"/>
        <end position="714"/>
    </location>
</feature>
<dbReference type="AlphaFoldDB" id="A0A3E0WJ78"/>
<organism evidence="3 4">
    <name type="scientific">Virgibacillus dokdonensis</name>
    <dbReference type="NCBI Taxonomy" id="302167"/>
    <lineage>
        <taxon>Bacteria</taxon>
        <taxon>Bacillati</taxon>
        <taxon>Bacillota</taxon>
        <taxon>Bacilli</taxon>
        <taxon>Bacillales</taxon>
        <taxon>Bacillaceae</taxon>
        <taxon>Virgibacillus</taxon>
    </lineage>
</organism>
<dbReference type="PANTHER" id="PTHR32182">
    <property type="entry name" value="DNA REPLICATION AND REPAIR PROTEIN RECF"/>
    <property type="match status" value="1"/>
</dbReference>
<reference evidence="3 4" key="1">
    <citation type="submission" date="2017-05" db="EMBL/GenBank/DDBJ databases">
        <title>Virgibacillus sp. AK90 isolated from a saltern of Kakinada, India.</title>
        <authorList>
            <person name="Gupta V."/>
            <person name="Sidhu C."/>
            <person name="Korpole S."/>
            <person name="Pinnaka A.K."/>
        </authorList>
    </citation>
    <scope>NUCLEOTIDE SEQUENCE [LARGE SCALE GENOMIC DNA]</scope>
    <source>
        <strain evidence="3 4">AK90</strain>
    </source>
</reference>
<proteinExistence type="predicted"/>
<dbReference type="GO" id="GO:0006302">
    <property type="term" value="P:double-strand break repair"/>
    <property type="evidence" value="ECO:0007669"/>
    <property type="project" value="TreeGrafter"/>
</dbReference>
<dbReference type="Pfam" id="PF13166">
    <property type="entry name" value="AAA_13"/>
    <property type="match status" value="2"/>
</dbReference>
<name>A0A3E0WJ78_9BACI</name>
<feature type="domain" description="Protein CR006 P-loop" evidence="2">
    <location>
        <begin position="14"/>
        <end position="159"/>
    </location>
</feature>
<accession>A0A3E0WJ78</accession>
<comment type="caution">
    <text evidence="3">The sequence shown here is derived from an EMBL/GenBank/DDBJ whole genome shotgun (WGS) entry which is preliminary data.</text>
</comment>